<dbReference type="Gene3D" id="3.30.70.920">
    <property type="match status" value="1"/>
</dbReference>
<keyword evidence="2" id="KW-0238">DNA-binding</keyword>
<dbReference type="InterPro" id="IPR036390">
    <property type="entry name" value="WH_DNA-bd_sf"/>
</dbReference>
<dbReference type="GO" id="GO:0043200">
    <property type="term" value="P:response to amino acid"/>
    <property type="evidence" value="ECO:0007669"/>
    <property type="project" value="TreeGrafter"/>
</dbReference>
<dbReference type="EMBL" id="CP041217">
    <property type="protein sequence ID" value="QDH22357.1"/>
    <property type="molecule type" value="Genomic_DNA"/>
</dbReference>
<feature type="domain" description="HTH asnC-type" evidence="4">
    <location>
        <begin position="3"/>
        <end position="64"/>
    </location>
</feature>
<organism evidence="5 6">
    <name type="scientific">Saccharibacillus brassicae</name>
    <dbReference type="NCBI Taxonomy" id="2583377"/>
    <lineage>
        <taxon>Bacteria</taxon>
        <taxon>Bacillati</taxon>
        <taxon>Bacillota</taxon>
        <taxon>Bacilli</taxon>
        <taxon>Bacillales</taxon>
        <taxon>Paenibacillaceae</taxon>
        <taxon>Saccharibacillus</taxon>
    </lineage>
</organism>
<evidence type="ECO:0000313" key="5">
    <source>
        <dbReference type="EMBL" id="QDH22357.1"/>
    </source>
</evidence>
<dbReference type="PANTHER" id="PTHR30154">
    <property type="entry name" value="LEUCINE-RESPONSIVE REGULATORY PROTEIN"/>
    <property type="match status" value="1"/>
</dbReference>
<dbReference type="RefSeq" id="WP_141448901.1">
    <property type="nucleotide sequence ID" value="NZ_CBCSAZ010000005.1"/>
</dbReference>
<dbReference type="Pfam" id="PF01037">
    <property type="entry name" value="AsnC_trans_reg"/>
    <property type="match status" value="1"/>
</dbReference>
<keyword evidence="1" id="KW-0805">Transcription regulation</keyword>
<reference evidence="5 6" key="1">
    <citation type="submission" date="2019-06" db="EMBL/GenBank/DDBJ databases">
        <title>Saccharibacillus brassicae sp. nov., an endophytic bacterium isolated from Chinese cabbage seeds (Brassica pekinensis).</title>
        <authorList>
            <person name="Jiang L."/>
            <person name="Lee J."/>
            <person name="Kim S.W."/>
        </authorList>
    </citation>
    <scope>NUCLEOTIDE SEQUENCE [LARGE SCALE GENOMIC DNA]</scope>
    <source>
        <strain evidence="6">KCTC 43072 / ATSA2</strain>
    </source>
</reference>
<proteinExistence type="predicted"/>
<dbReference type="Pfam" id="PF13404">
    <property type="entry name" value="HTH_AsnC-type"/>
    <property type="match status" value="1"/>
</dbReference>
<sequence length="156" mass="17767">MQLDSIDVQILQALSEHSRIQWKDLGERIHMTGQAVGARIKKLEDSGVIKAYSLILDEVKLGFPYTAFVIIYMKTTDHDAFVRFVNERSEITEAHRISGEGCYHLTLKIESQERLNACLDQLLHYGNYNVNLSIKTVKDHGRPMPQLSPQPAQTET</sequence>
<name>A0A4Y6V1L7_SACBS</name>
<dbReference type="PROSITE" id="PS50956">
    <property type="entry name" value="HTH_ASNC_2"/>
    <property type="match status" value="1"/>
</dbReference>
<dbReference type="GO" id="GO:0043565">
    <property type="term" value="F:sequence-specific DNA binding"/>
    <property type="evidence" value="ECO:0007669"/>
    <property type="project" value="InterPro"/>
</dbReference>
<dbReference type="Proteomes" id="UP000316968">
    <property type="component" value="Chromosome"/>
</dbReference>
<dbReference type="PRINTS" id="PR00033">
    <property type="entry name" value="HTHASNC"/>
</dbReference>
<dbReference type="InterPro" id="IPR019888">
    <property type="entry name" value="Tscrpt_reg_AsnC-like"/>
</dbReference>
<evidence type="ECO:0000259" key="4">
    <source>
        <dbReference type="PROSITE" id="PS50956"/>
    </source>
</evidence>
<dbReference type="InterPro" id="IPR011008">
    <property type="entry name" value="Dimeric_a/b-barrel"/>
</dbReference>
<keyword evidence="6" id="KW-1185">Reference proteome</keyword>
<dbReference type="OrthoDB" id="34294at2"/>
<evidence type="ECO:0000256" key="2">
    <source>
        <dbReference type="ARBA" id="ARBA00023125"/>
    </source>
</evidence>
<dbReference type="InterPro" id="IPR036388">
    <property type="entry name" value="WH-like_DNA-bd_sf"/>
</dbReference>
<dbReference type="GO" id="GO:0005829">
    <property type="term" value="C:cytosol"/>
    <property type="evidence" value="ECO:0007669"/>
    <property type="project" value="TreeGrafter"/>
</dbReference>
<evidence type="ECO:0000313" key="6">
    <source>
        <dbReference type="Proteomes" id="UP000316968"/>
    </source>
</evidence>
<dbReference type="SMART" id="SM00344">
    <property type="entry name" value="HTH_ASNC"/>
    <property type="match status" value="1"/>
</dbReference>
<dbReference type="InterPro" id="IPR019887">
    <property type="entry name" value="Tscrpt_reg_AsnC/Lrp_C"/>
</dbReference>
<protein>
    <submittedName>
        <fullName evidence="5">Lrp/AsnC family transcriptional regulator</fullName>
    </submittedName>
</protein>
<accession>A0A4Y6V1L7</accession>
<dbReference type="SUPFAM" id="SSF46785">
    <property type="entry name" value="Winged helix' DNA-binding domain"/>
    <property type="match status" value="1"/>
</dbReference>
<gene>
    <name evidence="5" type="ORF">FFV09_16800</name>
</gene>
<dbReference type="PANTHER" id="PTHR30154:SF55">
    <property type="entry name" value="HTH-TYPE TRANSCRIPTIONAL REGULATOR LRPB"/>
    <property type="match status" value="1"/>
</dbReference>
<dbReference type="AlphaFoldDB" id="A0A4Y6V1L7"/>
<dbReference type="Gene3D" id="1.10.10.10">
    <property type="entry name" value="Winged helix-like DNA-binding domain superfamily/Winged helix DNA-binding domain"/>
    <property type="match status" value="1"/>
</dbReference>
<dbReference type="InterPro" id="IPR000485">
    <property type="entry name" value="AsnC-type_HTH_dom"/>
</dbReference>
<dbReference type="SUPFAM" id="SSF54909">
    <property type="entry name" value="Dimeric alpha+beta barrel"/>
    <property type="match status" value="1"/>
</dbReference>
<dbReference type="KEGG" id="saca:FFV09_16800"/>
<keyword evidence="3" id="KW-0804">Transcription</keyword>
<evidence type="ECO:0000256" key="3">
    <source>
        <dbReference type="ARBA" id="ARBA00023163"/>
    </source>
</evidence>
<evidence type="ECO:0000256" key="1">
    <source>
        <dbReference type="ARBA" id="ARBA00023015"/>
    </source>
</evidence>